<dbReference type="PANTHER" id="PTHR46154:SF2">
    <property type="entry name" value="SOLUTE SYMPORTER FAMILY TRANSPORTER (AFU_ORTHOLOGUE AFUA_6G03200)"/>
    <property type="match status" value="1"/>
</dbReference>
<evidence type="ECO:0000256" key="8">
    <source>
        <dbReference type="SAM" id="Phobius"/>
    </source>
</evidence>
<keyword evidence="4 8" id="KW-1133">Transmembrane helix</keyword>
<dbReference type="InterPro" id="IPR038377">
    <property type="entry name" value="Na/Glc_symporter_sf"/>
</dbReference>
<dbReference type="CDD" id="cd11476">
    <property type="entry name" value="SLC5sbd_DUR3"/>
    <property type="match status" value="1"/>
</dbReference>
<feature type="transmembrane region" description="Helical" evidence="8">
    <location>
        <begin position="466"/>
        <end position="487"/>
    </location>
</feature>
<evidence type="ECO:0000256" key="3">
    <source>
        <dbReference type="ARBA" id="ARBA00022692"/>
    </source>
</evidence>
<evidence type="ECO:0000256" key="6">
    <source>
        <dbReference type="RuleBase" id="RU362091"/>
    </source>
</evidence>
<evidence type="ECO:0008006" key="11">
    <source>
        <dbReference type="Google" id="ProtNLM"/>
    </source>
</evidence>
<dbReference type="GO" id="GO:0005886">
    <property type="term" value="C:plasma membrane"/>
    <property type="evidence" value="ECO:0007669"/>
    <property type="project" value="TreeGrafter"/>
</dbReference>
<evidence type="ECO:0000256" key="7">
    <source>
        <dbReference type="SAM" id="MobiDB-lite"/>
    </source>
</evidence>
<dbReference type="InterPro" id="IPR031155">
    <property type="entry name" value="DUR"/>
</dbReference>
<feature type="transmembrane region" description="Helical" evidence="8">
    <location>
        <begin position="33"/>
        <end position="56"/>
    </location>
</feature>
<reference evidence="9" key="1">
    <citation type="submission" date="2021-02" db="EMBL/GenBank/DDBJ databases">
        <authorList>
            <person name="Nieuwenhuis M."/>
            <person name="Van De Peppel L.J.J."/>
        </authorList>
    </citation>
    <scope>NUCLEOTIDE SEQUENCE</scope>
    <source>
        <strain evidence="9">D49</strain>
    </source>
</reference>
<evidence type="ECO:0000313" key="9">
    <source>
        <dbReference type="EMBL" id="KAG5652079.1"/>
    </source>
</evidence>
<dbReference type="OrthoDB" id="6132759at2759"/>
<feature type="transmembrane region" description="Helical" evidence="8">
    <location>
        <begin position="604"/>
        <end position="626"/>
    </location>
</feature>
<dbReference type="PANTHER" id="PTHR46154">
    <property type="match status" value="1"/>
</dbReference>
<comment type="similarity">
    <text evidence="2 6">Belongs to the sodium:solute symporter (SSF) (TC 2.A.21) family.</text>
</comment>
<feature type="transmembrane region" description="Helical" evidence="8">
    <location>
        <begin position="169"/>
        <end position="189"/>
    </location>
</feature>
<protein>
    <recommendedName>
        <fullName evidence="11">Urea transporter</fullName>
    </recommendedName>
</protein>
<feature type="transmembrane region" description="Helical" evidence="8">
    <location>
        <begin position="375"/>
        <end position="392"/>
    </location>
</feature>
<feature type="transmembrane region" description="Helical" evidence="8">
    <location>
        <begin position="264"/>
        <end position="286"/>
    </location>
</feature>
<name>A0A9P7KJJ1_9AGAR</name>
<evidence type="ECO:0000313" key="10">
    <source>
        <dbReference type="Proteomes" id="UP000717328"/>
    </source>
</evidence>
<dbReference type="AlphaFoldDB" id="A0A9P7KJJ1"/>
<keyword evidence="10" id="KW-1185">Reference proteome</keyword>
<feature type="transmembrane region" description="Helical" evidence="8">
    <location>
        <begin position="228"/>
        <end position="244"/>
    </location>
</feature>
<comment type="subcellular location">
    <subcellularLocation>
        <location evidence="1">Membrane</location>
        <topology evidence="1">Multi-pass membrane protein</topology>
    </subcellularLocation>
</comment>
<dbReference type="EMBL" id="JABCKI010000164">
    <property type="protein sequence ID" value="KAG5652079.1"/>
    <property type="molecule type" value="Genomic_DNA"/>
</dbReference>
<keyword evidence="5 8" id="KW-0472">Membrane</keyword>
<sequence length="661" mass="70301">MLCLTALQARYTAFSPSDTEEFSSASRSVKPGLIAAGIVSAWTWAATLLQSSAVAYKYGISGPWWYGAGATIQVLLFAQLAAKLKLNASYAHTWLEIVAARWGTVAHAIFLFFGLSTNVIVSSMLILGGSATVTDLTGMSTIAAMFLIPLGVAIYVVAGGMRATLLCDYTHTTVLFVIILTFVFTVYATSPKVGSISKMHELLTSAAAVTPVEGNAGGSYLTMRSKNGLIFGVINIVGNFATVFNDQAYWQRAIASRPASCVKAYLLGGIAWFAIPFAFATTLGLAAVALRGDPAMRVLLPADVSAGLPAPAAAAALLGKAGAAIMLVLLFLAVTSATSAELIAVSSILTYDVYKKYINPTATEQQILRVSHSMVAAYAVFMSLAGLVFFYIGVSMGWLYTFMGVFLGSAVVPIALCVTWHKANKMGCVVGAVAGFFAGIAAWLATTAGLNNRVINVVTSGGDYEMLAGNLASIGTGGVIALVWSICDPADFNFDITRAINKPHHGDLARSFSTGIQSPRGSSEKQKNQEVTEAEAHVVEHETRSETPQYSDNNSHKDLDPVQLHNAFKFAAWSSIILLFIMIIAIPLPLFFAQTIYGVRGLEAWVVIGIIWVFCSFIAVVLYPLWESREALVMVGRGLLKDIFGGGAGKYTVCGLKKEKV</sequence>
<organism evidence="9 10">
    <name type="scientific">Sphagnurus paluster</name>
    <dbReference type="NCBI Taxonomy" id="117069"/>
    <lineage>
        <taxon>Eukaryota</taxon>
        <taxon>Fungi</taxon>
        <taxon>Dikarya</taxon>
        <taxon>Basidiomycota</taxon>
        <taxon>Agaricomycotina</taxon>
        <taxon>Agaricomycetes</taxon>
        <taxon>Agaricomycetidae</taxon>
        <taxon>Agaricales</taxon>
        <taxon>Tricholomatineae</taxon>
        <taxon>Lyophyllaceae</taxon>
        <taxon>Sphagnurus</taxon>
    </lineage>
</organism>
<dbReference type="Gene3D" id="1.20.1730.10">
    <property type="entry name" value="Sodium/glucose cotransporter"/>
    <property type="match status" value="1"/>
</dbReference>
<dbReference type="GO" id="GO:0015204">
    <property type="term" value="F:urea transmembrane transporter activity"/>
    <property type="evidence" value="ECO:0007669"/>
    <property type="project" value="InterPro"/>
</dbReference>
<dbReference type="NCBIfam" id="TIGR00813">
    <property type="entry name" value="sss"/>
    <property type="match status" value="1"/>
</dbReference>
<feature type="transmembrane region" description="Helical" evidence="8">
    <location>
        <begin position="63"/>
        <end position="82"/>
    </location>
</feature>
<feature type="region of interest" description="Disordered" evidence="7">
    <location>
        <begin position="512"/>
        <end position="555"/>
    </location>
</feature>
<feature type="transmembrane region" description="Helical" evidence="8">
    <location>
        <begin position="102"/>
        <end position="127"/>
    </location>
</feature>
<feature type="transmembrane region" description="Helical" evidence="8">
    <location>
        <begin position="570"/>
        <end position="592"/>
    </location>
</feature>
<feature type="compositionally biased region" description="Basic and acidic residues" evidence="7">
    <location>
        <begin position="522"/>
        <end position="545"/>
    </location>
</feature>
<dbReference type="Proteomes" id="UP000717328">
    <property type="component" value="Unassembled WGS sequence"/>
</dbReference>
<feature type="compositionally biased region" description="Polar residues" evidence="7">
    <location>
        <begin position="512"/>
        <end position="521"/>
    </location>
</feature>
<evidence type="ECO:0000256" key="1">
    <source>
        <dbReference type="ARBA" id="ARBA00004141"/>
    </source>
</evidence>
<feature type="transmembrane region" description="Helical" evidence="8">
    <location>
        <begin position="139"/>
        <end position="157"/>
    </location>
</feature>
<feature type="transmembrane region" description="Helical" evidence="8">
    <location>
        <begin position="398"/>
        <end position="420"/>
    </location>
</feature>
<dbReference type="InterPro" id="IPR001734">
    <property type="entry name" value="Na/solute_symporter"/>
</dbReference>
<evidence type="ECO:0000256" key="4">
    <source>
        <dbReference type="ARBA" id="ARBA00022989"/>
    </source>
</evidence>
<proteinExistence type="inferred from homology"/>
<accession>A0A9P7KJJ1</accession>
<gene>
    <name evidence="9" type="ORF">H0H81_006372</name>
</gene>
<comment type="caution">
    <text evidence="9">The sequence shown here is derived from an EMBL/GenBank/DDBJ whole genome shotgun (WGS) entry which is preliminary data.</text>
</comment>
<reference evidence="9" key="2">
    <citation type="submission" date="2021-10" db="EMBL/GenBank/DDBJ databases">
        <title>Phylogenomics reveals ancestral predisposition of the termite-cultivated fungus Termitomyces towards a domesticated lifestyle.</title>
        <authorList>
            <person name="Auxier B."/>
            <person name="Grum-Grzhimaylo A."/>
            <person name="Cardenas M.E."/>
            <person name="Lodge J.D."/>
            <person name="Laessoe T."/>
            <person name="Pedersen O."/>
            <person name="Smith M.E."/>
            <person name="Kuyper T.W."/>
            <person name="Franco-Molano E.A."/>
            <person name="Baroni T.J."/>
            <person name="Aanen D.K."/>
        </authorList>
    </citation>
    <scope>NUCLEOTIDE SEQUENCE</scope>
    <source>
        <strain evidence="9">D49</strain>
    </source>
</reference>
<evidence type="ECO:0000256" key="2">
    <source>
        <dbReference type="ARBA" id="ARBA00006434"/>
    </source>
</evidence>
<evidence type="ECO:0000256" key="5">
    <source>
        <dbReference type="ARBA" id="ARBA00023136"/>
    </source>
</evidence>
<dbReference type="PROSITE" id="PS50283">
    <property type="entry name" value="NA_SOLUT_SYMP_3"/>
    <property type="match status" value="1"/>
</dbReference>
<dbReference type="Pfam" id="PF00474">
    <property type="entry name" value="SSF"/>
    <property type="match status" value="1"/>
</dbReference>
<keyword evidence="3 8" id="KW-0812">Transmembrane</keyword>
<feature type="transmembrane region" description="Helical" evidence="8">
    <location>
        <begin position="427"/>
        <end position="446"/>
    </location>
</feature>